<feature type="domain" description="EGF-like" evidence="6">
    <location>
        <begin position="90"/>
        <end position="126"/>
    </location>
</feature>
<dbReference type="Gene3D" id="2.10.25.10">
    <property type="entry name" value="Laminin"/>
    <property type="match status" value="1"/>
</dbReference>
<keyword evidence="2" id="KW-0677">Repeat</keyword>
<keyword evidence="1 5" id="KW-0245">EGF-like domain</keyword>
<comment type="caution">
    <text evidence="5">Lacks conserved residue(s) required for the propagation of feature annotation.</text>
</comment>
<dbReference type="InterPro" id="IPR001881">
    <property type="entry name" value="EGF-like_Ca-bd_dom"/>
</dbReference>
<keyword evidence="3" id="KW-1015">Disulfide bond</keyword>
<dbReference type="SUPFAM" id="SSF57196">
    <property type="entry name" value="EGF/Laminin"/>
    <property type="match status" value="1"/>
</dbReference>
<sequence length="147" mass="15717">MLNTVLNLFHKCTSLHIKLLAIMTCLPLEHRWATTPLPSTSHSKQALDPAKCADVDRSNLVDGGNPGVRTANDPTNYVDCANSHLLVGIQGRTCATNPCSNGGTCTDKVNGYLCACKPEYTAPIILLDLLARLSSEKTRAIVIASSP</sequence>
<evidence type="ECO:0000256" key="5">
    <source>
        <dbReference type="PROSITE-ProRule" id="PRU00076"/>
    </source>
</evidence>
<protein>
    <recommendedName>
        <fullName evidence="6">EGF-like domain-containing protein</fullName>
    </recommendedName>
</protein>
<name>A0A9D4MAL2_DREPO</name>
<evidence type="ECO:0000256" key="2">
    <source>
        <dbReference type="ARBA" id="ARBA00022737"/>
    </source>
</evidence>
<evidence type="ECO:0000256" key="3">
    <source>
        <dbReference type="ARBA" id="ARBA00023157"/>
    </source>
</evidence>
<accession>A0A9D4MAL2</accession>
<keyword evidence="4" id="KW-0325">Glycoprotein</keyword>
<dbReference type="SMART" id="SM00179">
    <property type="entry name" value="EGF_CA"/>
    <property type="match status" value="1"/>
</dbReference>
<evidence type="ECO:0000256" key="4">
    <source>
        <dbReference type="ARBA" id="ARBA00023180"/>
    </source>
</evidence>
<dbReference type="AlphaFoldDB" id="A0A9D4MAL2"/>
<dbReference type="PROSITE" id="PS00010">
    <property type="entry name" value="ASX_HYDROXYL"/>
    <property type="match status" value="1"/>
</dbReference>
<dbReference type="FunFam" id="2.10.25.10:FF:000006">
    <property type="entry name" value="Versican core protein-like isoform 1"/>
    <property type="match status" value="1"/>
</dbReference>
<evidence type="ECO:0000313" key="8">
    <source>
        <dbReference type="Proteomes" id="UP000828390"/>
    </source>
</evidence>
<proteinExistence type="predicted"/>
<comment type="caution">
    <text evidence="7">The sequence shown here is derived from an EMBL/GenBank/DDBJ whole genome shotgun (WGS) entry which is preliminary data.</text>
</comment>
<reference evidence="7" key="1">
    <citation type="journal article" date="2019" name="bioRxiv">
        <title>The Genome of the Zebra Mussel, Dreissena polymorpha: A Resource for Invasive Species Research.</title>
        <authorList>
            <person name="McCartney M.A."/>
            <person name="Auch B."/>
            <person name="Kono T."/>
            <person name="Mallez S."/>
            <person name="Zhang Y."/>
            <person name="Obille A."/>
            <person name="Becker A."/>
            <person name="Abrahante J.E."/>
            <person name="Garbe J."/>
            <person name="Badalamenti J.P."/>
            <person name="Herman A."/>
            <person name="Mangelson H."/>
            <person name="Liachko I."/>
            <person name="Sullivan S."/>
            <person name="Sone E.D."/>
            <person name="Koren S."/>
            <person name="Silverstein K.A.T."/>
            <person name="Beckman K.B."/>
            <person name="Gohl D.M."/>
        </authorList>
    </citation>
    <scope>NUCLEOTIDE SEQUENCE</scope>
    <source>
        <strain evidence="7">Duluth1</strain>
        <tissue evidence="7">Whole animal</tissue>
    </source>
</reference>
<dbReference type="Proteomes" id="UP000828390">
    <property type="component" value="Unassembled WGS sequence"/>
</dbReference>
<gene>
    <name evidence="7" type="ORF">DPMN_035971</name>
</gene>
<dbReference type="PROSITE" id="PS50026">
    <property type="entry name" value="EGF_3"/>
    <property type="match status" value="1"/>
</dbReference>
<reference evidence="7" key="2">
    <citation type="submission" date="2020-11" db="EMBL/GenBank/DDBJ databases">
        <authorList>
            <person name="McCartney M.A."/>
            <person name="Auch B."/>
            <person name="Kono T."/>
            <person name="Mallez S."/>
            <person name="Becker A."/>
            <person name="Gohl D.M."/>
            <person name="Silverstein K.A.T."/>
            <person name="Koren S."/>
            <person name="Bechman K.B."/>
            <person name="Herman A."/>
            <person name="Abrahante J.E."/>
            <person name="Garbe J."/>
        </authorList>
    </citation>
    <scope>NUCLEOTIDE SEQUENCE</scope>
    <source>
        <strain evidence="7">Duluth1</strain>
        <tissue evidence="7">Whole animal</tissue>
    </source>
</reference>
<dbReference type="Pfam" id="PF00008">
    <property type="entry name" value="EGF"/>
    <property type="match status" value="1"/>
</dbReference>
<evidence type="ECO:0000256" key="1">
    <source>
        <dbReference type="ARBA" id="ARBA00022536"/>
    </source>
</evidence>
<keyword evidence="8" id="KW-1185">Reference proteome</keyword>
<dbReference type="GO" id="GO:0005509">
    <property type="term" value="F:calcium ion binding"/>
    <property type="evidence" value="ECO:0007669"/>
    <property type="project" value="InterPro"/>
</dbReference>
<evidence type="ECO:0000313" key="7">
    <source>
        <dbReference type="EMBL" id="KAH3872749.1"/>
    </source>
</evidence>
<dbReference type="InterPro" id="IPR000742">
    <property type="entry name" value="EGF"/>
</dbReference>
<dbReference type="EMBL" id="JAIWYP010000002">
    <property type="protein sequence ID" value="KAH3872749.1"/>
    <property type="molecule type" value="Genomic_DNA"/>
</dbReference>
<dbReference type="InterPro" id="IPR000152">
    <property type="entry name" value="EGF-type_Asp/Asn_hydroxyl_site"/>
</dbReference>
<evidence type="ECO:0000259" key="6">
    <source>
        <dbReference type="PROSITE" id="PS50026"/>
    </source>
</evidence>
<dbReference type="CDD" id="cd00054">
    <property type="entry name" value="EGF_CA"/>
    <property type="match status" value="1"/>
</dbReference>
<organism evidence="7 8">
    <name type="scientific">Dreissena polymorpha</name>
    <name type="common">Zebra mussel</name>
    <name type="synonym">Mytilus polymorpha</name>
    <dbReference type="NCBI Taxonomy" id="45954"/>
    <lineage>
        <taxon>Eukaryota</taxon>
        <taxon>Metazoa</taxon>
        <taxon>Spiralia</taxon>
        <taxon>Lophotrochozoa</taxon>
        <taxon>Mollusca</taxon>
        <taxon>Bivalvia</taxon>
        <taxon>Autobranchia</taxon>
        <taxon>Heteroconchia</taxon>
        <taxon>Euheterodonta</taxon>
        <taxon>Imparidentia</taxon>
        <taxon>Neoheterodontei</taxon>
        <taxon>Myida</taxon>
        <taxon>Dreissenoidea</taxon>
        <taxon>Dreissenidae</taxon>
        <taxon>Dreissena</taxon>
    </lineage>
</organism>